<feature type="compositionally biased region" description="Low complexity" evidence="1">
    <location>
        <begin position="193"/>
        <end position="206"/>
    </location>
</feature>
<feature type="compositionally biased region" description="Basic and acidic residues" evidence="1">
    <location>
        <begin position="13"/>
        <end position="22"/>
    </location>
</feature>
<dbReference type="InterPro" id="IPR043549">
    <property type="entry name" value="C2C4C/C2C4D"/>
</dbReference>
<dbReference type="PANTHER" id="PTHR46291:SF4">
    <property type="entry name" value="C2 CALCIUM-DEPENDENT DOMAIN-CONTAINING PROTEIN 4C-LIKE"/>
    <property type="match status" value="1"/>
</dbReference>
<dbReference type="Proteomes" id="UP001178461">
    <property type="component" value="Chromosome 11"/>
</dbReference>
<feature type="compositionally biased region" description="Polar residues" evidence="1">
    <location>
        <begin position="1"/>
        <end position="10"/>
    </location>
</feature>
<feature type="region of interest" description="Disordered" evidence="1">
    <location>
        <begin position="50"/>
        <end position="79"/>
    </location>
</feature>
<evidence type="ECO:0000313" key="2">
    <source>
        <dbReference type="EMBL" id="CAI5787878.1"/>
    </source>
</evidence>
<dbReference type="EMBL" id="OX395136">
    <property type="protein sequence ID" value="CAI5787878.1"/>
    <property type="molecule type" value="Genomic_DNA"/>
</dbReference>
<evidence type="ECO:0000256" key="1">
    <source>
        <dbReference type="SAM" id="MobiDB-lite"/>
    </source>
</evidence>
<feature type="region of interest" description="Disordered" evidence="1">
    <location>
        <begin position="1"/>
        <end position="22"/>
    </location>
</feature>
<name>A0AA35L2E4_9SAUR</name>
<protein>
    <submittedName>
        <fullName evidence="2">Uncharacterized protein</fullName>
    </submittedName>
</protein>
<keyword evidence="3" id="KW-1185">Reference proteome</keyword>
<gene>
    <name evidence="2" type="ORF">PODLI_1B038309</name>
</gene>
<feature type="region of interest" description="Disordered" evidence="1">
    <location>
        <begin position="252"/>
        <end position="278"/>
    </location>
</feature>
<evidence type="ECO:0000313" key="3">
    <source>
        <dbReference type="Proteomes" id="UP001178461"/>
    </source>
</evidence>
<proteinExistence type="predicted"/>
<reference evidence="2" key="1">
    <citation type="submission" date="2022-12" db="EMBL/GenBank/DDBJ databases">
        <authorList>
            <person name="Alioto T."/>
            <person name="Alioto T."/>
            <person name="Gomez Garrido J."/>
        </authorList>
    </citation>
    <scope>NUCLEOTIDE SEQUENCE</scope>
</reference>
<organism evidence="2 3">
    <name type="scientific">Podarcis lilfordi</name>
    <name type="common">Lilford's wall lizard</name>
    <dbReference type="NCBI Taxonomy" id="74358"/>
    <lineage>
        <taxon>Eukaryota</taxon>
        <taxon>Metazoa</taxon>
        <taxon>Chordata</taxon>
        <taxon>Craniata</taxon>
        <taxon>Vertebrata</taxon>
        <taxon>Euteleostomi</taxon>
        <taxon>Lepidosauria</taxon>
        <taxon>Squamata</taxon>
        <taxon>Bifurcata</taxon>
        <taxon>Unidentata</taxon>
        <taxon>Episquamata</taxon>
        <taxon>Laterata</taxon>
        <taxon>Lacertibaenia</taxon>
        <taxon>Lacertidae</taxon>
        <taxon>Podarcis</taxon>
    </lineage>
</organism>
<feature type="region of interest" description="Disordered" evidence="1">
    <location>
        <begin position="190"/>
        <end position="212"/>
    </location>
</feature>
<accession>A0AA35L2E4</accession>
<dbReference type="PANTHER" id="PTHR46291">
    <property type="entry name" value="C2 DOMAIN-CONTAINING PROTEIN"/>
    <property type="match status" value="1"/>
</dbReference>
<dbReference type="AlphaFoldDB" id="A0AA35L2E4"/>
<sequence>MFTWTVSKTSRPAAEEKSLPRNRDIFSVIVTPDRIPKFCIPSLDVDHFATQPETVGDPQEESLGNRPSGEPAKRPRPIRSKSEMCVRNGGILQQQVCCRRETLCLRDMAVPSEHLERGGYHSDPVTQAAFSLPHLPKITTPYGFLTLGESPNIRRKESLFFEYGPAELRILLSQKKETACLSQHPALPLTVHSQPKSQGKSSSGSPRPVLWDKHCNKEAPSPLCYAPSSERCTNKCKKKRFQLLMKRHLPSIKRLRSNRAPDKRTVIESESSPRGLVS</sequence>